<name>A0ABX7K5N3_9SPHN</name>
<evidence type="ECO:0000313" key="2">
    <source>
        <dbReference type="EMBL" id="QSB43524.1"/>
    </source>
</evidence>
<keyword evidence="3" id="KW-1185">Reference proteome</keyword>
<protein>
    <submittedName>
        <fullName evidence="2">HPr kinase/phosphatase C-terminal domain-containing protein</fullName>
    </submittedName>
</protein>
<reference evidence="2 3" key="1">
    <citation type="submission" date="2020-09" db="EMBL/GenBank/DDBJ databases">
        <title>Complete genome sequence of altererythrobacter flavus SS-21NJ, isolated from Dongying oil sludge in Shandong province.</title>
        <authorList>
            <person name="Sun S."/>
            <person name="Zhang Z."/>
        </authorList>
    </citation>
    <scope>NUCLEOTIDE SEQUENCE [LARGE SCALE GENOMIC DNA]</scope>
    <source>
        <strain evidence="2 3">SS-21NJ</strain>
    </source>
</reference>
<proteinExistence type="predicted"/>
<dbReference type="Gene3D" id="3.40.50.300">
    <property type="entry name" value="P-loop containing nucleotide triphosphate hydrolases"/>
    <property type="match status" value="1"/>
</dbReference>
<dbReference type="SUPFAM" id="SSF53795">
    <property type="entry name" value="PEP carboxykinase-like"/>
    <property type="match status" value="1"/>
</dbReference>
<dbReference type="InterPro" id="IPR027417">
    <property type="entry name" value="P-loop_NTPase"/>
</dbReference>
<accession>A0ABX7K5N3</accession>
<feature type="domain" description="HPr kinase/phosphorylase C-terminal" evidence="1">
    <location>
        <begin position="10"/>
        <end position="80"/>
    </location>
</feature>
<dbReference type="Proteomes" id="UP000663637">
    <property type="component" value="Chromosome"/>
</dbReference>
<evidence type="ECO:0000313" key="3">
    <source>
        <dbReference type="Proteomes" id="UP000663637"/>
    </source>
</evidence>
<organism evidence="2 3">
    <name type="scientific">Tsuneonella flava</name>
    <dbReference type="NCBI Taxonomy" id="2055955"/>
    <lineage>
        <taxon>Bacteria</taxon>
        <taxon>Pseudomonadati</taxon>
        <taxon>Pseudomonadota</taxon>
        <taxon>Alphaproteobacteria</taxon>
        <taxon>Sphingomonadales</taxon>
        <taxon>Erythrobacteraceae</taxon>
        <taxon>Tsuneonella</taxon>
    </lineage>
</organism>
<sequence>MNAPLFHQATAVAIGGRAVLLEGAPGAGKSSLALALIDRGATLVGDDGVALSRQGAILWAAPPPNIAGLLEIRNVGIVTMPTAIAQVALVLTLTTDAPRYIEQAGEALRADLSIPHLAFDPRGPACAVRAEYALALHGLPRTETT</sequence>
<dbReference type="CDD" id="cd01918">
    <property type="entry name" value="HprK_C"/>
    <property type="match status" value="1"/>
</dbReference>
<dbReference type="InterPro" id="IPR011104">
    <property type="entry name" value="Hpr_kin/Pase_C"/>
</dbReference>
<dbReference type="Pfam" id="PF07475">
    <property type="entry name" value="Hpr_kinase_C"/>
    <property type="match status" value="1"/>
</dbReference>
<evidence type="ECO:0000259" key="1">
    <source>
        <dbReference type="Pfam" id="PF07475"/>
    </source>
</evidence>
<gene>
    <name evidence="2" type="ORF">IDJ81_08995</name>
</gene>
<keyword evidence="2" id="KW-0418">Kinase</keyword>
<dbReference type="GO" id="GO:0016301">
    <property type="term" value="F:kinase activity"/>
    <property type="evidence" value="ECO:0007669"/>
    <property type="project" value="UniProtKB-KW"/>
</dbReference>
<keyword evidence="2" id="KW-0808">Transferase</keyword>
<dbReference type="EMBL" id="CP061510">
    <property type="protein sequence ID" value="QSB43524.1"/>
    <property type="molecule type" value="Genomic_DNA"/>
</dbReference>
<dbReference type="RefSeq" id="WP_205440889.1">
    <property type="nucleotide sequence ID" value="NZ_CP061510.1"/>
</dbReference>